<evidence type="ECO:0000256" key="1">
    <source>
        <dbReference type="SAM" id="MobiDB-lite"/>
    </source>
</evidence>
<gene>
    <name evidence="2" type="ORF">L596_006863</name>
</gene>
<dbReference type="EMBL" id="AZBU02000002">
    <property type="protein sequence ID" value="TKR92153.1"/>
    <property type="molecule type" value="Genomic_DNA"/>
</dbReference>
<comment type="caution">
    <text evidence="2">The sequence shown here is derived from an EMBL/GenBank/DDBJ whole genome shotgun (WGS) entry which is preliminary data.</text>
</comment>
<feature type="compositionally biased region" description="Basic and acidic residues" evidence="1">
    <location>
        <begin position="88"/>
        <end position="104"/>
    </location>
</feature>
<name>A0A4U5P889_STECR</name>
<dbReference type="AlphaFoldDB" id="A0A4U5P889"/>
<sequence>MIGGGAVAGGSEDQQRNADFHRRFPYVAAVGVELLQVSRERFVYGKWTKFGDGAGLAGTTDLEACLGLNLDLQEAMSPECALHQTPGRKAETDRTPAEAHEGTLRSKILHVGEVDEGPLEGGKRRKRGNLRSLREIL</sequence>
<reference evidence="2" key="2">
    <citation type="journal article" date="2015" name="Genome Biol.">
        <title>Comparative genomics of Steinernema reveals deeply conserved gene regulatory networks.</title>
        <authorList>
            <person name="Dillman A.R."/>
            <person name="Macchietto M."/>
            <person name="Porter C.F."/>
            <person name="Rogers A."/>
            <person name="Williams B."/>
            <person name="Antoshechkin I."/>
            <person name="Lee M.M."/>
            <person name="Goodwin Z."/>
            <person name="Lu X."/>
            <person name="Lewis E.E."/>
            <person name="Goodrich-Blair H."/>
            <person name="Stock S.P."/>
            <person name="Adams B.J."/>
            <person name="Sternberg P.W."/>
            <person name="Mortazavi A."/>
        </authorList>
    </citation>
    <scope>NUCLEOTIDE SEQUENCE [LARGE SCALE GENOMIC DNA]</scope>
    <source>
        <strain evidence="2">ALL</strain>
    </source>
</reference>
<accession>A0A4U5P889</accession>
<proteinExistence type="predicted"/>
<reference evidence="2" key="3">
    <citation type="journal article" date="2019" name="G3 (Bethesda)">
        <title>Hybrid Assembly of the Genome of the Entomopathogenic Nematode Steinernema carpocapsae Identifies the X-Chromosome.</title>
        <authorList>
            <person name="Serra L."/>
            <person name="Macchietto M."/>
            <person name="Macias-Munoz A."/>
            <person name="McGill C.J."/>
            <person name="Rodriguez I.M."/>
            <person name="Rodriguez B."/>
            <person name="Murad R."/>
            <person name="Mortazavi A."/>
        </authorList>
    </citation>
    <scope>NUCLEOTIDE SEQUENCE</scope>
    <source>
        <strain evidence="2">ALL</strain>
    </source>
</reference>
<evidence type="ECO:0000313" key="2">
    <source>
        <dbReference type="EMBL" id="TKR92153.1"/>
    </source>
</evidence>
<reference evidence="2" key="1">
    <citation type="submission" date="2013-11" db="EMBL/GenBank/DDBJ databases">
        <authorList>
            <person name="Sternberg P."/>
            <person name="Dillman A."/>
            <person name="Macchietto M."/>
        </authorList>
    </citation>
    <scope>NUCLEOTIDE SEQUENCE</scope>
    <source>
        <strain evidence="2">ALL</strain>
    </source>
</reference>
<protein>
    <submittedName>
        <fullName evidence="2">Uncharacterized protein</fullName>
    </submittedName>
</protein>
<feature type="region of interest" description="Disordered" evidence="1">
    <location>
        <begin position="82"/>
        <end position="126"/>
    </location>
</feature>
<organism evidence="2">
    <name type="scientific">Steinernema carpocapsae</name>
    <name type="common">Entomopathogenic nematode</name>
    <dbReference type="NCBI Taxonomy" id="34508"/>
    <lineage>
        <taxon>Eukaryota</taxon>
        <taxon>Metazoa</taxon>
        <taxon>Ecdysozoa</taxon>
        <taxon>Nematoda</taxon>
        <taxon>Chromadorea</taxon>
        <taxon>Rhabditida</taxon>
        <taxon>Tylenchina</taxon>
        <taxon>Panagrolaimomorpha</taxon>
        <taxon>Strongyloidoidea</taxon>
        <taxon>Steinernematidae</taxon>
        <taxon>Steinernema</taxon>
    </lineage>
</organism>